<dbReference type="InterPro" id="IPR004046">
    <property type="entry name" value="GST_C"/>
</dbReference>
<evidence type="ECO:0008006" key="5">
    <source>
        <dbReference type="Google" id="ProtNLM"/>
    </source>
</evidence>
<evidence type="ECO:0000259" key="2">
    <source>
        <dbReference type="PROSITE" id="PS50405"/>
    </source>
</evidence>
<dbReference type="SUPFAM" id="SSF52833">
    <property type="entry name" value="Thioredoxin-like"/>
    <property type="match status" value="1"/>
</dbReference>
<dbReference type="RefSeq" id="WP_053196347.1">
    <property type="nucleotide sequence ID" value="NZ_CP011409.1"/>
</dbReference>
<keyword evidence="4" id="KW-1185">Reference proteome</keyword>
<dbReference type="SFLD" id="SFLDG00358">
    <property type="entry name" value="Main_(cytGST)"/>
    <property type="match status" value="1"/>
</dbReference>
<organism evidence="3 4">
    <name type="scientific">Herbaspirillum hiltneri N3</name>
    <dbReference type="NCBI Taxonomy" id="1262470"/>
    <lineage>
        <taxon>Bacteria</taxon>
        <taxon>Pseudomonadati</taxon>
        <taxon>Pseudomonadota</taxon>
        <taxon>Betaproteobacteria</taxon>
        <taxon>Burkholderiales</taxon>
        <taxon>Oxalobacteraceae</taxon>
        <taxon>Herbaspirillum</taxon>
    </lineage>
</organism>
<accession>A0ABM5UZG6</accession>
<dbReference type="PANTHER" id="PTHR44051:SF8">
    <property type="entry name" value="GLUTATHIONE S-TRANSFERASE GSTA"/>
    <property type="match status" value="1"/>
</dbReference>
<reference evidence="4" key="1">
    <citation type="journal article" date="2015" name="Genome Announc.">
        <title>Complete Genome Sequence of Herbaspirillum hiltneri N3 (DSM 17495), Isolated from Surface-Sterilized Wheat Roots.</title>
        <authorList>
            <person name="Guizelini D."/>
            <person name="Saizaki P.M."/>
            <person name="Coimbra N.A."/>
            <person name="Weiss V.A."/>
            <person name="Faoro H."/>
            <person name="Sfeir M.Z."/>
            <person name="Baura V.A."/>
            <person name="Monteiro R.A."/>
            <person name="Chubatsu L.S."/>
            <person name="Souza E.M."/>
            <person name="Cruz L.M."/>
            <person name="Pedrosa F.O."/>
            <person name="Raittz R.T."/>
            <person name="Marchaukoski J.N."/>
            <person name="Steffens M.B."/>
        </authorList>
    </citation>
    <scope>NUCLEOTIDE SEQUENCE [LARGE SCALE GENOMIC DNA]</scope>
    <source>
        <strain evidence="4">N3</strain>
    </source>
</reference>
<feature type="domain" description="GST C-terminal" evidence="2">
    <location>
        <begin position="84"/>
        <end position="219"/>
    </location>
</feature>
<dbReference type="InterPro" id="IPR004045">
    <property type="entry name" value="Glutathione_S-Trfase_N"/>
</dbReference>
<dbReference type="PROSITE" id="PS50404">
    <property type="entry name" value="GST_NTER"/>
    <property type="match status" value="1"/>
</dbReference>
<dbReference type="CDD" id="cd00299">
    <property type="entry name" value="GST_C_family"/>
    <property type="match status" value="1"/>
</dbReference>
<dbReference type="PANTHER" id="PTHR44051">
    <property type="entry name" value="GLUTATHIONE S-TRANSFERASE-RELATED"/>
    <property type="match status" value="1"/>
</dbReference>
<dbReference type="InterPro" id="IPR036282">
    <property type="entry name" value="Glutathione-S-Trfase_C_sf"/>
</dbReference>
<dbReference type="Proteomes" id="UP000063429">
    <property type="component" value="Chromosome"/>
</dbReference>
<dbReference type="InterPro" id="IPR040079">
    <property type="entry name" value="Glutathione_S-Trfase"/>
</dbReference>
<dbReference type="InterPro" id="IPR036249">
    <property type="entry name" value="Thioredoxin-like_sf"/>
</dbReference>
<evidence type="ECO:0000313" key="3">
    <source>
        <dbReference type="EMBL" id="AKZ62586.1"/>
    </source>
</evidence>
<protein>
    <recommendedName>
        <fullName evidence="5">Glutathione S-transferase</fullName>
    </recommendedName>
</protein>
<gene>
    <name evidence="3" type="ORF">F506_07750</name>
</gene>
<dbReference type="PROSITE" id="PS50405">
    <property type="entry name" value="GST_CTER"/>
    <property type="match status" value="1"/>
</dbReference>
<name>A0ABM5UZG6_9BURK</name>
<dbReference type="SUPFAM" id="SSF47616">
    <property type="entry name" value="GST C-terminal domain-like"/>
    <property type="match status" value="1"/>
</dbReference>
<feature type="domain" description="GST N-terminal" evidence="1">
    <location>
        <begin position="4"/>
        <end position="80"/>
    </location>
</feature>
<dbReference type="InterPro" id="IPR010987">
    <property type="entry name" value="Glutathione-S-Trfase_C-like"/>
</dbReference>
<evidence type="ECO:0000313" key="4">
    <source>
        <dbReference type="Proteomes" id="UP000063429"/>
    </source>
</evidence>
<dbReference type="EMBL" id="CP011409">
    <property type="protein sequence ID" value="AKZ62586.1"/>
    <property type="molecule type" value="Genomic_DNA"/>
</dbReference>
<dbReference type="Gene3D" id="1.20.1050.10">
    <property type="match status" value="1"/>
</dbReference>
<dbReference type="SFLD" id="SFLDS00019">
    <property type="entry name" value="Glutathione_Transferase_(cytos"/>
    <property type="match status" value="1"/>
</dbReference>
<sequence length="219" mass="23929">MNQNRVEIYGIPESNFTRAVRMVCEEKALDYDHFPVRPHSDEANAIHPLGKVPGLRHGQVTLGESRAIVAYLDCLYPETPMMPTSPDAAEAEQWVSIVMTAMDPVLIRQYVFANLFPKTADGTVDRAAVEAPLPTLKAQIKLLDQALARKNFLAAARFTFADALLLSTLAAVRLFPEGAHAIDAAPNLAHYVNLHSARASFIATDPWKKPGKAGKGENA</sequence>
<proteinExistence type="predicted"/>
<dbReference type="Gene3D" id="3.40.30.10">
    <property type="entry name" value="Glutaredoxin"/>
    <property type="match status" value="1"/>
</dbReference>
<dbReference type="Pfam" id="PF13417">
    <property type="entry name" value="GST_N_3"/>
    <property type="match status" value="1"/>
</dbReference>
<dbReference type="Pfam" id="PF00043">
    <property type="entry name" value="GST_C"/>
    <property type="match status" value="1"/>
</dbReference>
<evidence type="ECO:0000259" key="1">
    <source>
        <dbReference type="PROSITE" id="PS50404"/>
    </source>
</evidence>